<organism evidence="2 3">
    <name type="scientific">Acrasis kona</name>
    <dbReference type="NCBI Taxonomy" id="1008807"/>
    <lineage>
        <taxon>Eukaryota</taxon>
        <taxon>Discoba</taxon>
        <taxon>Heterolobosea</taxon>
        <taxon>Tetramitia</taxon>
        <taxon>Eutetramitia</taxon>
        <taxon>Acrasidae</taxon>
        <taxon>Acrasis</taxon>
    </lineage>
</organism>
<gene>
    <name evidence="2" type="ORF">AKO1_004936</name>
</gene>
<dbReference type="PANTHER" id="PTHR16230:SF3">
    <property type="entry name" value="BIOGENESIS OF LYSOSOMAL ORGANELLES COMPLEX-1, SUBUNIT 4, CAPPUCCINO"/>
    <property type="match status" value="1"/>
</dbReference>
<reference evidence="2 3" key="1">
    <citation type="submission" date="2024-03" db="EMBL/GenBank/DDBJ databases">
        <title>The Acrasis kona genome and developmental transcriptomes reveal deep origins of eukaryotic multicellular pathways.</title>
        <authorList>
            <person name="Sheikh S."/>
            <person name="Fu C.-J."/>
            <person name="Brown M.W."/>
            <person name="Baldauf S.L."/>
        </authorList>
    </citation>
    <scope>NUCLEOTIDE SEQUENCE [LARGE SCALE GENOMIC DNA]</scope>
    <source>
        <strain evidence="2 3">ATCC MYA-3509</strain>
    </source>
</reference>
<evidence type="ECO:0000256" key="1">
    <source>
        <dbReference type="SAM" id="MobiDB-lite"/>
    </source>
</evidence>
<dbReference type="Proteomes" id="UP001431209">
    <property type="component" value="Unassembled WGS sequence"/>
</dbReference>
<name>A0AAW2Z5F1_9EUKA</name>
<proteinExistence type="predicted"/>
<evidence type="ECO:0000313" key="3">
    <source>
        <dbReference type="Proteomes" id="UP001431209"/>
    </source>
</evidence>
<accession>A0AAW2Z5F1</accession>
<keyword evidence="3" id="KW-1185">Reference proteome</keyword>
<comment type="caution">
    <text evidence="2">The sequence shown here is derived from an EMBL/GenBank/DDBJ whole genome shotgun (WGS) entry which is preliminary data.</text>
</comment>
<evidence type="ECO:0000313" key="2">
    <source>
        <dbReference type="EMBL" id="KAL0484139.1"/>
    </source>
</evidence>
<dbReference type="PANTHER" id="PTHR16230">
    <property type="entry name" value="CAPPUCCINO"/>
    <property type="match status" value="1"/>
</dbReference>
<feature type="region of interest" description="Disordered" evidence="1">
    <location>
        <begin position="190"/>
        <end position="265"/>
    </location>
</feature>
<sequence length="265" mass="30393">MYTRRNALKIDKNYCNKMDGDSDDRAKERNGIVTKNFEETADQYAELIDVQHIRNSSTQEIEESVEGLLTRLDEFGEHLDYWLTIDEQINVSATNITNKVLPQLLVESKNLEMLFKKIDCVQEYVRYVSGRVKALDDKITEVEKAQSTEKMNRYLPKFLQSSTSPTIAFAPTEYFVSPIILTNTIKRLESNTPMTPLTPYTPESPEKKQEASEKKQAKLEQINKKTVKKQQPVIQEAPIKPSPIVEGAEQEGEEQEGEEQEGEQE</sequence>
<feature type="compositionally biased region" description="Basic and acidic residues" evidence="1">
    <location>
        <begin position="204"/>
        <end position="223"/>
    </location>
</feature>
<protein>
    <submittedName>
        <fullName evidence="2">Biogenesis of lysosome-related organelles complex 1 subunit BLOC1S4</fullName>
    </submittedName>
</protein>
<dbReference type="EMBL" id="JAOPGA020001024">
    <property type="protein sequence ID" value="KAL0484139.1"/>
    <property type="molecule type" value="Genomic_DNA"/>
</dbReference>
<feature type="compositionally biased region" description="Acidic residues" evidence="1">
    <location>
        <begin position="248"/>
        <end position="265"/>
    </location>
</feature>
<dbReference type="InterPro" id="IPR024857">
    <property type="entry name" value="Cappuccino"/>
</dbReference>
<dbReference type="AlphaFoldDB" id="A0AAW2Z5F1"/>
<dbReference type="GO" id="GO:0031083">
    <property type="term" value="C:BLOC-1 complex"/>
    <property type="evidence" value="ECO:0007669"/>
    <property type="project" value="TreeGrafter"/>
</dbReference>